<reference evidence="1" key="1">
    <citation type="submission" date="2019-08" db="EMBL/GenBank/DDBJ databases">
        <authorList>
            <person name="Kucharzyk K."/>
            <person name="Murdoch R.W."/>
            <person name="Higgins S."/>
            <person name="Loffler F."/>
        </authorList>
    </citation>
    <scope>NUCLEOTIDE SEQUENCE</scope>
</reference>
<evidence type="ECO:0008006" key="2">
    <source>
        <dbReference type="Google" id="ProtNLM"/>
    </source>
</evidence>
<dbReference type="AlphaFoldDB" id="A0A644SSE0"/>
<dbReference type="EMBL" id="VSSQ01000003">
    <property type="protein sequence ID" value="MPL56571.1"/>
    <property type="molecule type" value="Genomic_DNA"/>
</dbReference>
<sequence length="397" mass="42433">MNLMGQNLYKTQVIKIKIMRNFKIFFGSLFLMLFMVSCDIEGINNDTPDLSSISADNLNKVIDISKDNTGRVKITPIGEGVAKFLVEFGHGTGVAASAVVLPGSSITHVYPEGTYTVSITTYDMAGNQTKKTYPFTITYVAPTDVVLNSNLAAYTLNLGAKAKYAAGGFLVYFGDVANEVGTKVQGTLNSATGEYSFADLSHTYAKGGDYTIKVVALSGGAAFTTSTTTITIFDPYTLPITYETPGQNYTIGGTFGGVNVGVVNNPFPGGINTSTKVWQYTKTVGAASWSGTWTPMSSPNSVPINIDNGGKIKVMVYSTEVGKKVNVELEQATTGISNQVLKAATTVANQWEELTFDFGALGTIPAGTEFKQLVFRYNDSADGVGEVIYIDNVRQTN</sequence>
<gene>
    <name evidence="1" type="ORF">SDC9_02057</name>
</gene>
<comment type="caution">
    <text evidence="1">The sequence shown here is derived from an EMBL/GenBank/DDBJ whole genome shotgun (WGS) entry which is preliminary data.</text>
</comment>
<protein>
    <recommendedName>
        <fullName evidence="2">PKD domain-containing protein</fullName>
    </recommendedName>
</protein>
<accession>A0A644SSE0</accession>
<proteinExistence type="predicted"/>
<evidence type="ECO:0000313" key="1">
    <source>
        <dbReference type="EMBL" id="MPL56571.1"/>
    </source>
</evidence>
<organism evidence="1">
    <name type="scientific">bioreactor metagenome</name>
    <dbReference type="NCBI Taxonomy" id="1076179"/>
    <lineage>
        <taxon>unclassified sequences</taxon>
        <taxon>metagenomes</taxon>
        <taxon>ecological metagenomes</taxon>
    </lineage>
</organism>
<name>A0A644SSE0_9ZZZZ</name>